<dbReference type="PANTHER" id="PTHR30329">
    <property type="entry name" value="STATOR ELEMENT OF FLAGELLAR MOTOR COMPLEX"/>
    <property type="match status" value="1"/>
</dbReference>
<evidence type="ECO:0000256" key="5">
    <source>
        <dbReference type="ARBA" id="ARBA00022729"/>
    </source>
</evidence>
<protein>
    <submittedName>
        <fullName evidence="13">Outer membrane protein A</fullName>
    </submittedName>
</protein>
<evidence type="ECO:0000313" key="14">
    <source>
        <dbReference type="Proteomes" id="UP000182373"/>
    </source>
</evidence>
<evidence type="ECO:0000256" key="8">
    <source>
        <dbReference type="ARBA" id="ARBA00023136"/>
    </source>
</evidence>
<evidence type="ECO:0000256" key="7">
    <source>
        <dbReference type="ARBA" id="ARBA00023114"/>
    </source>
</evidence>
<dbReference type="Pfam" id="PF00691">
    <property type="entry name" value="OmpA"/>
    <property type="match status" value="1"/>
</dbReference>
<dbReference type="AlphaFoldDB" id="A0AAC9K6I0"/>
<keyword evidence="6" id="KW-0406">Ion transport</keyword>
<keyword evidence="7" id="KW-0626">Porin</keyword>
<dbReference type="PANTHER" id="PTHR30329:SF21">
    <property type="entry name" value="LIPOPROTEIN YIAD-RELATED"/>
    <property type="match status" value="1"/>
</dbReference>
<evidence type="ECO:0000256" key="10">
    <source>
        <dbReference type="PROSITE-ProRule" id="PRU00473"/>
    </source>
</evidence>
<evidence type="ECO:0000256" key="1">
    <source>
        <dbReference type="ARBA" id="ARBA00004571"/>
    </source>
</evidence>
<evidence type="ECO:0000256" key="9">
    <source>
        <dbReference type="ARBA" id="ARBA00023237"/>
    </source>
</evidence>
<dbReference type="PRINTS" id="PR01021">
    <property type="entry name" value="OMPADOMAIN"/>
</dbReference>
<dbReference type="InterPro" id="IPR006665">
    <property type="entry name" value="OmpA-like"/>
</dbReference>
<dbReference type="SUPFAM" id="SSF103088">
    <property type="entry name" value="OmpA-like"/>
    <property type="match status" value="1"/>
</dbReference>
<accession>A0AAC9K6I0</accession>
<dbReference type="InterPro" id="IPR011250">
    <property type="entry name" value="OMP/PagP_B-barrel"/>
</dbReference>
<evidence type="ECO:0000256" key="6">
    <source>
        <dbReference type="ARBA" id="ARBA00023065"/>
    </source>
</evidence>
<feature type="domain" description="OmpA-like" evidence="12">
    <location>
        <begin position="247"/>
        <end position="361"/>
    </location>
</feature>
<dbReference type="Proteomes" id="UP000182373">
    <property type="component" value="Chromosome"/>
</dbReference>
<dbReference type="Gene3D" id="3.30.1330.60">
    <property type="entry name" value="OmpA-like domain"/>
    <property type="match status" value="1"/>
</dbReference>
<organism evidence="13 14">
    <name type="scientific">Granulibacter bethesdensis</name>
    <dbReference type="NCBI Taxonomy" id="364410"/>
    <lineage>
        <taxon>Bacteria</taxon>
        <taxon>Pseudomonadati</taxon>
        <taxon>Pseudomonadota</taxon>
        <taxon>Alphaproteobacteria</taxon>
        <taxon>Acetobacterales</taxon>
        <taxon>Acetobacteraceae</taxon>
        <taxon>Granulibacter</taxon>
    </lineage>
</organism>
<keyword evidence="5 11" id="KW-0732">Signal</keyword>
<reference evidence="14" key="1">
    <citation type="submission" date="2016-11" db="EMBL/GenBank/DDBJ databases">
        <title>Comparative genomic and phenotypic analysis of Granulibacter bethesdensis clinical isolates from patients with chronic granulomatous disease.</title>
        <authorList>
            <person name="Zarember K.A."/>
            <person name="Porcella S.F."/>
            <person name="Chu J."/>
            <person name="Ding L."/>
            <person name="Dahlstrom E."/>
            <person name="Barbian K."/>
            <person name="Martens C."/>
            <person name="Sykora L."/>
            <person name="Kramer S."/>
            <person name="Pettinato A.M."/>
            <person name="Hong H."/>
            <person name="Wald G."/>
            <person name="Berg L.J."/>
            <person name="Rogge L.S."/>
            <person name="Greenberg D.E."/>
            <person name="Falcone E.L."/>
            <person name="Neves J.F."/>
            <person name="Simoes M.J."/>
            <person name="Casal M."/>
            <person name="Rodriguez-Lopez F.C."/>
            <person name="Zelazny A."/>
            <person name="Gallin J.I."/>
            <person name="Holland S.M."/>
        </authorList>
    </citation>
    <scope>NUCLEOTIDE SEQUENCE [LARGE SCALE GENOMIC DNA]</scope>
    <source>
        <strain evidence="14">NIH9.1</strain>
    </source>
</reference>
<evidence type="ECO:0000313" key="13">
    <source>
        <dbReference type="EMBL" id="APH53590.1"/>
    </source>
</evidence>
<evidence type="ECO:0000256" key="2">
    <source>
        <dbReference type="ARBA" id="ARBA00022448"/>
    </source>
</evidence>
<dbReference type="Gene3D" id="2.40.160.20">
    <property type="match status" value="1"/>
</dbReference>
<keyword evidence="2" id="KW-0813">Transport</keyword>
<evidence type="ECO:0000256" key="4">
    <source>
        <dbReference type="ARBA" id="ARBA00022692"/>
    </source>
</evidence>
<proteinExistence type="predicted"/>
<keyword evidence="8 10" id="KW-0472">Membrane</keyword>
<feature type="signal peptide" evidence="11">
    <location>
        <begin position="1"/>
        <end position="21"/>
    </location>
</feature>
<gene>
    <name evidence="13" type="ORF">GbCGDNIH9_0359a</name>
</gene>
<dbReference type="GO" id="GO:0046930">
    <property type="term" value="C:pore complex"/>
    <property type="evidence" value="ECO:0007669"/>
    <property type="project" value="UniProtKB-KW"/>
</dbReference>
<dbReference type="GO" id="GO:0009279">
    <property type="term" value="C:cell outer membrane"/>
    <property type="evidence" value="ECO:0007669"/>
    <property type="project" value="UniProtKB-SubCell"/>
</dbReference>
<dbReference type="InterPro" id="IPR036737">
    <property type="entry name" value="OmpA-like_sf"/>
</dbReference>
<dbReference type="CDD" id="cd07185">
    <property type="entry name" value="OmpA_C-like"/>
    <property type="match status" value="1"/>
</dbReference>
<evidence type="ECO:0000259" key="12">
    <source>
        <dbReference type="PROSITE" id="PS51123"/>
    </source>
</evidence>
<dbReference type="SUPFAM" id="SSF56925">
    <property type="entry name" value="OMPA-like"/>
    <property type="match status" value="1"/>
</dbReference>
<keyword evidence="9" id="KW-0998">Cell outer membrane</keyword>
<feature type="chain" id="PRO_5041955647" evidence="11">
    <location>
        <begin position="22"/>
        <end position="361"/>
    </location>
</feature>
<sequence length="361" mass="38207">MKFRSALLAATVIAAPIAAKAQPVTGLYVSGGVGVNLQQNQTVNAGGIFSGAGFNTRSEPGVTGQASVGYGLGNGLRAELEGFYSWNDLRSIKSSGPTSSSGKNEKAGAFVNLLYDFDLGLPVYPYVGVGAGYVWDHNVVNAVAANGGSALHYDKSTDNFGYQGIAGLSYPLPVPGLSLTAEYRFMGILDPQPAAGGAVYGLTNGAITSQARGNMKFGNDFNHQILIGVRYAFGVTPPPPPPAPIVAPKPTAARTYLVFFDWDRADLTARAREIVAEAARASTQVQATRIEVNGYTDKSGTPQYNQRLSVRRAQSVAAELVKDGVPRNVIFIHGFGETHPLVPTAQGVREPQNRRVEIILH</sequence>
<comment type="subcellular location">
    <subcellularLocation>
        <location evidence="1">Cell outer membrane</location>
        <topology evidence="1">Multi-pass membrane protein</topology>
    </subcellularLocation>
</comment>
<evidence type="ECO:0000256" key="3">
    <source>
        <dbReference type="ARBA" id="ARBA00022452"/>
    </source>
</evidence>
<dbReference type="GO" id="GO:0006811">
    <property type="term" value="P:monoatomic ion transport"/>
    <property type="evidence" value="ECO:0007669"/>
    <property type="project" value="UniProtKB-KW"/>
</dbReference>
<dbReference type="GO" id="GO:0015288">
    <property type="term" value="F:porin activity"/>
    <property type="evidence" value="ECO:0007669"/>
    <property type="project" value="UniProtKB-KW"/>
</dbReference>
<keyword evidence="3" id="KW-1134">Transmembrane beta strand</keyword>
<dbReference type="PROSITE" id="PS51123">
    <property type="entry name" value="OMPA_2"/>
    <property type="match status" value="1"/>
</dbReference>
<evidence type="ECO:0000256" key="11">
    <source>
        <dbReference type="SAM" id="SignalP"/>
    </source>
</evidence>
<name>A0AAC9K6I0_9PROT</name>
<keyword evidence="4" id="KW-0812">Transmembrane</keyword>
<dbReference type="InterPro" id="IPR027385">
    <property type="entry name" value="Beta-barrel_OMP"/>
</dbReference>
<dbReference type="EMBL" id="CP018191">
    <property type="protein sequence ID" value="APH53590.1"/>
    <property type="molecule type" value="Genomic_DNA"/>
</dbReference>
<dbReference type="Pfam" id="PF13505">
    <property type="entry name" value="OMP_b-brl"/>
    <property type="match status" value="1"/>
</dbReference>
<dbReference type="InterPro" id="IPR050330">
    <property type="entry name" value="Bact_OuterMem_StrucFunc"/>
</dbReference>
<dbReference type="RefSeq" id="WP_072571886.1">
    <property type="nucleotide sequence ID" value="NZ_CP018191.1"/>
</dbReference>
<dbReference type="InterPro" id="IPR006664">
    <property type="entry name" value="OMP_bac"/>
</dbReference>